<dbReference type="Proteomes" id="UP000230935">
    <property type="component" value="Unassembled WGS sequence"/>
</dbReference>
<evidence type="ECO:0000313" key="1">
    <source>
        <dbReference type="EMBL" id="PIS05506.1"/>
    </source>
</evidence>
<accession>A0A2H0W2E4</accession>
<comment type="caution">
    <text evidence="1">The sequence shown here is derived from an EMBL/GenBank/DDBJ whole genome shotgun (WGS) entry which is preliminary data.</text>
</comment>
<evidence type="ECO:0000313" key="2">
    <source>
        <dbReference type="Proteomes" id="UP000230935"/>
    </source>
</evidence>
<dbReference type="AlphaFoldDB" id="A0A2H0W2E4"/>
<gene>
    <name evidence="1" type="ORF">COT81_00630</name>
</gene>
<reference evidence="2" key="1">
    <citation type="submission" date="2017-09" db="EMBL/GenBank/DDBJ databases">
        <title>Depth-based differentiation of microbial function through sediment-hosted aquifers and enrichment of novel symbionts in the deep terrestrial subsurface.</title>
        <authorList>
            <person name="Probst A.J."/>
            <person name="Ladd B."/>
            <person name="Jarett J.K."/>
            <person name="Geller-Mcgrath D.E."/>
            <person name="Sieber C.M.K."/>
            <person name="Emerson J.B."/>
            <person name="Anantharaman K."/>
            <person name="Thomas B.C."/>
            <person name="Malmstrom R."/>
            <person name="Stieglmeier M."/>
            <person name="Klingl A."/>
            <person name="Woyke T."/>
            <person name="Ryan C.M."/>
            <person name="Banfield J.F."/>
        </authorList>
    </citation>
    <scope>NUCLEOTIDE SEQUENCE [LARGE SCALE GENOMIC DNA]</scope>
</reference>
<dbReference type="EMBL" id="PEZZ01000004">
    <property type="protein sequence ID" value="PIS05506.1"/>
    <property type="molecule type" value="Genomic_DNA"/>
</dbReference>
<name>A0A2H0W2E4_9BACT</name>
<sequence>MKLEFKGRCNQNITTLMRGIGYAVPKRIDPRKRSFIRRVGRSDYPHFHLYIDVLTDDKTIMDLHLDQKQPSYSGSAAHAGEYSGPVVDQEAQYIKGQLTSCFK</sequence>
<proteinExistence type="predicted"/>
<organism evidence="1 2">
    <name type="scientific">Candidatus Buchananbacteria bacterium CG10_big_fil_rev_8_21_14_0_10_42_9</name>
    <dbReference type="NCBI Taxonomy" id="1974526"/>
    <lineage>
        <taxon>Bacteria</taxon>
        <taxon>Candidatus Buchananiibacteriota</taxon>
    </lineage>
</organism>
<protein>
    <submittedName>
        <fullName evidence="1">Uncharacterized protein</fullName>
    </submittedName>
</protein>